<dbReference type="SUPFAM" id="SSF52374">
    <property type="entry name" value="Nucleotidylyl transferase"/>
    <property type="match status" value="1"/>
</dbReference>
<dbReference type="InterPro" id="IPR032678">
    <property type="entry name" value="tRNA-synt_1_cat_dom"/>
</dbReference>
<accession>A0A382LDF9</accession>
<evidence type="ECO:0000256" key="10">
    <source>
        <dbReference type="ARBA" id="ARBA00031499"/>
    </source>
</evidence>
<dbReference type="InterPro" id="IPR015803">
    <property type="entry name" value="Cys-tRNA-ligase"/>
</dbReference>
<evidence type="ECO:0000256" key="4">
    <source>
        <dbReference type="ARBA" id="ARBA00022723"/>
    </source>
</evidence>
<keyword evidence="7" id="KW-0067">ATP-binding</keyword>
<dbReference type="NCBIfam" id="TIGR00435">
    <property type="entry name" value="cysS"/>
    <property type="match status" value="1"/>
</dbReference>
<dbReference type="PRINTS" id="PR00983">
    <property type="entry name" value="TRNASYNTHCYS"/>
</dbReference>
<evidence type="ECO:0000256" key="1">
    <source>
        <dbReference type="ARBA" id="ARBA00001947"/>
    </source>
</evidence>
<proteinExistence type="predicted"/>
<keyword evidence="6" id="KW-0862">Zinc</keyword>
<keyword evidence="9" id="KW-0030">Aminoacyl-tRNA synthetase</keyword>
<dbReference type="EMBL" id="UINC01086042">
    <property type="protein sequence ID" value="SVC34133.1"/>
    <property type="molecule type" value="Genomic_DNA"/>
</dbReference>
<dbReference type="GO" id="GO:0005829">
    <property type="term" value="C:cytosol"/>
    <property type="evidence" value="ECO:0007669"/>
    <property type="project" value="TreeGrafter"/>
</dbReference>
<dbReference type="InterPro" id="IPR014729">
    <property type="entry name" value="Rossmann-like_a/b/a_fold"/>
</dbReference>
<dbReference type="PANTHER" id="PTHR10890">
    <property type="entry name" value="CYSTEINYL-TRNA SYNTHETASE"/>
    <property type="match status" value="1"/>
</dbReference>
<feature type="non-terminal residue" evidence="12">
    <location>
        <position position="352"/>
    </location>
</feature>
<protein>
    <recommendedName>
        <fullName evidence="2">cysteine--tRNA ligase</fullName>
        <ecNumber evidence="2">6.1.1.16</ecNumber>
    </recommendedName>
    <alternativeName>
        <fullName evidence="10">Cysteinyl-tRNA synthetase</fullName>
    </alternativeName>
</protein>
<keyword evidence="4" id="KW-0479">Metal-binding</keyword>
<evidence type="ECO:0000256" key="8">
    <source>
        <dbReference type="ARBA" id="ARBA00022917"/>
    </source>
</evidence>
<evidence type="ECO:0000313" key="12">
    <source>
        <dbReference type="EMBL" id="SVC34133.1"/>
    </source>
</evidence>
<keyword evidence="8" id="KW-0648">Protein biosynthesis</keyword>
<dbReference type="Gene3D" id="3.40.50.620">
    <property type="entry name" value="HUPs"/>
    <property type="match status" value="1"/>
</dbReference>
<evidence type="ECO:0000259" key="11">
    <source>
        <dbReference type="Pfam" id="PF01406"/>
    </source>
</evidence>
<comment type="cofactor">
    <cofactor evidence="1">
        <name>Zn(2+)</name>
        <dbReference type="ChEBI" id="CHEBI:29105"/>
    </cofactor>
</comment>
<sequence length="352" mass="39788">MRLFNTLTRQDEDFVPFRDNTVRMYTCGLTVYARGHIGNFRTFVALDLLRRTLREVAGFKVRQVMNFTDVDDRTILESRKAGVSLRDYTDRYISAFRADASALGLEPVELSPRATDEDNLRSMVEMIQALEANGHTYRSDGSVYFKISTLPEYGKLARLDHEGIQPGARIDSDQYEKDDARDFVLWKATKENEPTWDFGVGPGRPGWHIECSAMALRLLGGAPIDIHAGGVDLIFPHHENEIAQAEGATRETFSRFWVHVEHLLLDEGVKMSKSLGNVFTVQDVLDRGYRASTLRYALLSVHYRKQLKFTWGSLEQAEEALKRLMGCLTRLDTVVGGGRHPTLADRADSARG</sequence>
<reference evidence="12" key="1">
    <citation type="submission" date="2018-05" db="EMBL/GenBank/DDBJ databases">
        <authorList>
            <person name="Lanie J.A."/>
            <person name="Ng W.-L."/>
            <person name="Kazmierczak K.M."/>
            <person name="Andrzejewski T.M."/>
            <person name="Davidsen T.M."/>
            <person name="Wayne K.J."/>
            <person name="Tettelin H."/>
            <person name="Glass J.I."/>
            <person name="Rusch D."/>
            <person name="Podicherti R."/>
            <person name="Tsui H.-C.T."/>
            <person name="Winkler M.E."/>
        </authorList>
    </citation>
    <scope>NUCLEOTIDE SEQUENCE</scope>
</reference>
<dbReference type="GO" id="GO:0046872">
    <property type="term" value="F:metal ion binding"/>
    <property type="evidence" value="ECO:0007669"/>
    <property type="project" value="UniProtKB-KW"/>
</dbReference>
<evidence type="ECO:0000256" key="9">
    <source>
        <dbReference type="ARBA" id="ARBA00023146"/>
    </source>
</evidence>
<dbReference type="GO" id="GO:0006423">
    <property type="term" value="P:cysteinyl-tRNA aminoacylation"/>
    <property type="evidence" value="ECO:0007669"/>
    <property type="project" value="InterPro"/>
</dbReference>
<evidence type="ECO:0000256" key="2">
    <source>
        <dbReference type="ARBA" id="ARBA00012832"/>
    </source>
</evidence>
<evidence type="ECO:0000256" key="5">
    <source>
        <dbReference type="ARBA" id="ARBA00022741"/>
    </source>
</evidence>
<dbReference type="CDD" id="cd00672">
    <property type="entry name" value="CysRS_core"/>
    <property type="match status" value="1"/>
</dbReference>
<keyword evidence="5" id="KW-0547">Nucleotide-binding</keyword>
<evidence type="ECO:0000256" key="7">
    <source>
        <dbReference type="ARBA" id="ARBA00022840"/>
    </source>
</evidence>
<dbReference type="AlphaFoldDB" id="A0A382LDF9"/>
<name>A0A382LDF9_9ZZZZ</name>
<evidence type="ECO:0000256" key="6">
    <source>
        <dbReference type="ARBA" id="ARBA00022833"/>
    </source>
</evidence>
<dbReference type="EC" id="6.1.1.16" evidence="2"/>
<keyword evidence="3" id="KW-0436">Ligase</keyword>
<dbReference type="PANTHER" id="PTHR10890:SF3">
    <property type="entry name" value="CYSTEINE--TRNA LIGASE, CYTOPLASMIC"/>
    <property type="match status" value="1"/>
</dbReference>
<organism evidence="12">
    <name type="scientific">marine metagenome</name>
    <dbReference type="NCBI Taxonomy" id="408172"/>
    <lineage>
        <taxon>unclassified sequences</taxon>
        <taxon>metagenomes</taxon>
        <taxon>ecological metagenomes</taxon>
    </lineage>
</organism>
<dbReference type="GO" id="GO:0005524">
    <property type="term" value="F:ATP binding"/>
    <property type="evidence" value="ECO:0007669"/>
    <property type="project" value="UniProtKB-KW"/>
</dbReference>
<dbReference type="Pfam" id="PF01406">
    <property type="entry name" value="tRNA-synt_1e"/>
    <property type="match status" value="1"/>
</dbReference>
<evidence type="ECO:0000256" key="3">
    <source>
        <dbReference type="ARBA" id="ARBA00022598"/>
    </source>
</evidence>
<dbReference type="GO" id="GO:0004817">
    <property type="term" value="F:cysteine-tRNA ligase activity"/>
    <property type="evidence" value="ECO:0007669"/>
    <property type="project" value="UniProtKB-EC"/>
</dbReference>
<dbReference type="InterPro" id="IPR024909">
    <property type="entry name" value="Cys-tRNA/MSH_ligase"/>
</dbReference>
<gene>
    <name evidence="12" type="ORF">METZ01_LOCUS286987</name>
</gene>
<feature type="domain" description="tRNA synthetases class I catalytic" evidence="11">
    <location>
        <begin position="14"/>
        <end position="318"/>
    </location>
</feature>